<accession>A0ABT8GVV0</accession>
<protein>
    <submittedName>
        <fullName evidence="2">ABC transporter permease</fullName>
    </submittedName>
</protein>
<dbReference type="Pfam" id="PF12730">
    <property type="entry name" value="ABC2_membrane_4"/>
    <property type="match status" value="1"/>
</dbReference>
<keyword evidence="1" id="KW-1133">Transmembrane helix</keyword>
<keyword evidence="1" id="KW-0812">Transmembrane</keyword>
<dbReference type="Proteomes" id="UP001172743">
    <property type="component" value="Unassembled WGS sequence"/>
</dbReference>
<feature type="transmembrane region" description="Helical" evidence="1">
    <location>
        <begin position="99"/>
        <end position="123"/>
    </location>
</feature>
<feature type="transmembrane region" description="Helical" evidence="1">
    <location>
        <begin position="52"/>
        <end position="74"/>
    </location>
</feature>
<comment type="caution">
    <text evidence="2">The sequence shown here is derived from an EMBL/GenBank/DDBJ whole genome shotgun (WGS) entry which is preliminary data.</text>
</comment>
<evidence type="ECO:0000256" key="1">
    <source>
        <dbReference type="SAM" id="Phobius"/>
    </source>
</evidence>
<feature type="transmembrane region" description="Helical" evidence="1">
    <location>
        <begin position="135"/>
        <end position="156"/>
    </location>
</feature>
<name>A0ABT8GVV0_9BACL</name>
<proteinExistence type="predicted"/>
<keyword evidence="3" id="KW-1185">Reference proteome</keyword>
<gene>
    <name evidence="2" type="ORF">QYB95_18500</name>
</gene>
<keyword evidence="1" id="KW-0472">Membrane</keyword>
<organism evidence="2 3">
    <name type="scientific">Ureibacillus aquaedulcis</name>
    <dbReference type="NCBI Taxonomy" id="3058421"/>
    <lineage>
        <taxon>Bacteria</taxon>
        <taxon>Bacillati</taxon>
        <taxon>Bacillota</taxon>
        <taxon>Bacilli</taxon>
        <taxon>Bacillales</taxon>
        <taxon>Caryophanaceae</taxon>
        <taxon>Ureibacillus</taxon>
    </lineage>
</organism>
<feature type="transmembrane region" description="Helical" evidence="1">
    <location>
        <begin position="218"/>
        <end position="238"/>
    </location>
</feature>
<dbReference type="RefSeq" id="WP_301139847.1">
    <property type="nucleotide sequence ID" value="NZ_JAUHTQ010000024.1"/>
</dbReference>
<evidence type="ECO:0000313" key="2">
    <source>
        <dbReference type="EMBL" id="MDN4495537.1"/>
    </source>
</evidence>
<dbReference type="CDD" id="cd21809">
    <property type="entry name" value="ABC-2_lan_permease-like"/>
    <property type="match status" value="1"/>
</dbReference>
<feature type="transmembrane region" description="Helical" evidence="1">
    <location>
        <begin position="20"/>
        <end position="40"/>
    </location>
</feature>
<evidence type="ECO:0000313" key="3">
    <source>
        <dbReference type="Proteomes" id="UP001172743"/>
    </source>
</evidence>
<feature type="transmembrane region" description="Helical" evidence="1">
    <location>
        <begin position="168"/>
        <end position="190"/>
    </location>
</feature>
<reference evidence="2" key="1">
    <citation type="submission" date="2023-07" db="EMBL/GenBank/DDBJ databases">
        <title>Ureibacillus sp. isolated from freshwater well.</title>
        <authorList>
            <person name="Kirdat K."/>
            <person name="Bhatt A."/>
            <person name="Teware R."/>
            <person name="Bhavsar Y."/>
            <person name="Yadav A."/>
        </authorList>
    </citation>
    <scope>NUCLEOTIDE SEQUENCE</scope>
    <source>
        <strain evidence="2">BA0131</strain>
    </source>
</reference>
<sequence>MFLNLVKIEILKLRNSNIEWLLLISVVLSLIIGFLPIFGTNPTDFSNIVQMIMAYSSLFLPLITGVLATLLCYFEHQNGGWRKLASLPIKKYQIYLSKYLILLGLIFIFQFCFLLSMLAVSIINGVIRDVPIQAYIYTCVIGWVSCISLAAFQLALSMYFKSFATPTIINVFLTFPALLIANTEILSVIYPWSHPMISMLQTFIQTIGGDSGFLENGILLVFSLLISSCLFLLSGSYYSKIKEY</sequence>
<dbReference type="EMBL" id="JAUHTQ010000024">
    <property type="protein sequence ID" value="MDN4495537.1"/>
    <property type="molecule type" value="Genomic_DNA"/>
</dbReference>